<dbReference type="EMBL" id="SHOA02000063">
    <property type="protein sequence ID" value="TDH71027.1"/>
    <property type="molecule type" value="Genomic_DNA"/>
</dbReference>
<reference evidence="2 3" key="1">
    <citation type="journal article" date="2021" name="Genome Biol.">
        <title>AFLAP: assembly-free linkage analysis pipeline using k-mers from genome sequencing data.</title>
        <authorList>
            <person name="Fletcher K."/>
            <person name="Zhang L."/>
            <person name="Gil J."/>
            <person name="Han R."/>
            <person name="Cavanaugh K."/>
            <person name="Michelmore R."/>
        </authorList>
    </citation>
    <scope>NUCLEOTIDE SEQUENCE [LARGE SCALE GENOMIC DNA]</scope>
    <source>
        <strain evidence="2 3">SF5</strain>
    </source>
</reference>
<dbReference type="KEGG" id="blac:94346166"/>
<evidence type="ECO:0000313" key="3">
    <source>
        <dbReference type="Proteomes" id="UP000294530"/>
    </source>
</evidence>
<evidence type="ECO:0000313" key="2">
    <source>
        <dbReference type="EMBL" id="TDH73371.1"/>
    </source>
</evidence>
<keyword evidence="3" id="KW-1185">Reference proteome</keyword>
<dbReference type="GeneID" id="94346166"/>
<name>A0A976IKB8_BRELC</name>
<dbReference type="AlphaFoldDB" id="A0A976IKB8"/>
<comment type="caution">
    <text evidence="2">The sequence shown here is derived from an EMBL/GenBank/DDBJ whole genome shotgun (WGS) entry which is preliminary data.</text>
</comment>
<proteinExistence type="predicted"/>
<dbReference type="Proteomes" id="UP000294530">
    <property type="component" value="Unassembled WGS sequence"/>
</dbReference>
<organism evidence="2 3">
    <name type="scientific">Bremia lactucae</name>
    <name type="common">Lettuce downy mildew</name>
    <dbReference type="NCBI Taxonomy" id="4779"/>
    <lineage>
        <taxon>Eukaryota</taxon>
        <taxon>Sar</taxon>
        <taxon>Stramenopiles</taxon>
        <taxon>Oomycota</taxon>
        <taxon>Peronosporomycetes</taxon>
        <taxon>Peronosporales</taxon>
        <taxon>Peronosporaceae</taxon>
        <taxon>Bremia</taxon>
    </lineage>
</organism>
<dbReference type="EMBL" id="SHOA02000036">
    <property type="protein sequence ID" value="TDH73371.1"/>
    <property type="molecule type" value="Genomic_DNA"/>
</dbReference>
<evidence type="ECO:0000313" key="1">
    <source>
        <dbReference type="EMBL" id="TDH71027.1"/>
    </source>
</evidence>
<dbReference type="RefSeq" id="XP_067822869.1">
    <property type="nucleotide sequence ID" value="XM_067960495.1"/>
</dbReference>
<reference evidence="2" key="2">
    <citation type="submission" date="2021-07" db="EMBL/GenBank/DDBJ databases">
        <authorList>
            <person name="Fletcher K."/>
        </authorList>
    </citation>
    <scope>NUCLEOTIDE SEQUENCE</scope>
    <source>
        <strain evidence="2">SF5</strain>
    </source>
</reference>
<sequence length="61" mass="7195">MNAPPTLPWNKQKQPFRIALITKTSKVLSAVIFNSKNEWHEKYQEAQKIDVRSHFFDAHTQ</sequence>
<gene>
    <name evidence="2" type="ORF">CCR75_002398</name>
    <name evidence="1" type="ORF">CCR75_006646</name>
</gene>
<protein>
    <submittedName>
        <fullName evidence="2">Uncharacterized protein</fullName>
    </submittedName>
</protein>
<accession>A0A976IKB8</accession>